<dbReference type="InterPro" id="IPR038920">
    <property type="entry name" value="At3g05675-like"/>
</dbReference>
<reference evidence="1 2" key="1">
    <citation type="submission" date="2023-10" db="EMBL/GenBank/DDBJ databases">
        <title>Chromosome-scale genome assembly provides insights into flower coloration mechanisms of Canna indica.</title>
        <authorList>
            <person name="Li C."/>
        </authorList>
    </citation>
    <scope>NUCLEOTIDE SEQUENCE [LARGE SCALE GENOMIC DNA]</scope>
    <source>
        <tissue evidence="1">Flower</tissue>
    </source>
</reference>
<dbReference type="EMBL" id="CP136896">
    <property type="protein sequence ID" value="WOL13776.1"/>
    <property type="molecule type" value="Genomic_DNA"/>
</dbReference>
<gene>
    <name evidence="1" type="ORF">Cni_G22555</name>
</gene>
<accession>A0AAQ3QID9</accession>
<evidence type="ECO:0000313" key="2">
    <source>
        <dbReference type="Proteomes" id="UP001327560"/>
    </source>
</evidence>
<dbReference type="Proteomes" id="UP001327560">
    <property type="component" value="Chromosome 7"/>
</dbReference>
<proteinExistence type="predicted"/>
<dbReference type="PANTHER" id="PTHR31060:SF4">
    <property type="entry name" value="1,8-CINEOLE SYNTHASE"/>
    <property type="match status" value="1"/>
</dbReference>
<dbReference type="AlphaFoldDB" id="A0AAQ3QID9"/>
<organism evidence="1 2">
    <name type="scientific">Canna indica</name>
    <name type="common">Indian-shot</name>
    <dbReference type="NCBI Taxonomy" id="4628"/>
    <lineage>
        <taxon>Eukaryota</taxon>
        <taxon>Viridiplantae</taxon>
        <taxon>Streptophyta</taxon>
        <taxon>Embryophyta</taxon>
        <taxon>Tracheophyta</taxon>
        <taxon>Spermatophyta</taxon>
        <taxon>Magnoliopsida</taxon>
        <taxon>Liliopsida</taxon>
        <taxon>Zingiberales</taxon>
        <taxon>Cannaceae</taxon>
        <taxon>Canna</taxon>
    </lineage>
</organism>
<keyword evidence="2" id="KW-1185">Reference proteome</keyword>
<evidence type="ECO:0000313" key="1">
    <source>
        <dbReference type="EMBL" id="WOL13776.1"/>
    </source>
</evidence>
<dbReference type="PANTHER" id="PTHR31060">
    <property type="entry name" value="OSJNBA0011J08.25 PROTEIN-RELATED"/>
    <property type="match status" value="1"/>
</dbReference>
<sequence>MADGGDGKAKHGRIFICALNSLFFHSLADGAPPFLLSHAYGGRLLRLLRRSLFLSIQILVSILSLLLSHFPSPPSPRSRASASTVPSPSDSTSAGRALSRVLSAVVRVPVASRKYDLVRSLADRILDENLRFNGDRGAALQDLNRAVLSASFARTLVLLEEAVAAGAAAGPGDGSEGRIMGALKSSMRRWAAPLAEGGFGGSAEKLAAEALWLGQKMAESGAAKEAVAMWGAASRLAAHAISAEPRLQVAFVRVCASLFKHANSKQLGEKGEEENGIDFASSQMAMLRSWLPLLCRACSGVDTPALSIREKTEMLSVLEEMIEKLSWDKQEEILSLWLHHFTICADSDWPNLETCYMRWYSESRKLLK</sequence>
<protein>
    <submittedName>
        <fullName evidence="1">Uncharacterized protein</fullName>
    </submittedName>
</protein>
<name>A0AAQ3QID9_9LILI</name>